<proteinExistence type="predicted"/>
<organism evidence="4 5">
    <name type="scientific">Heracleum sosnowskyi</name>
    <dbReference type="NCBI Taxonomy" id="360622"/>
    <lineage>
        <taxon>Eukaryota</taxon>
        <taxon>Viridiplantae</taxon>
        <taxon>Streptophyta</taxon>
        <taxon>Embryophyta</taxon>
        <taxon>Tracheophyta</taxon>
        <taxon>Spermatophyta</taxon>
        <taxon>Magnoliopsida</taxon>
        <taxon>eudicotyledons</taxon>
        <taxon>Gunneridae</taxon>
        <taxon>Pentapetalae</taxon>
        <taxon>asterids</taxon>
        <taxon>campanulids</taxon>
        <taxon>Apiales</taxon>
        <taxon>Apiaceae</taxon>
        <taxon>Apioideae</taxon>
        <taxon>apioid superclade</taxon>
        <taxon>Tordylieae</taxon>
        <taxon>Tordyliinae</taxon>
        <taxon>Heracleum</taxon>
    </lineage>
</organism>
<accession>A0AAD8II97</accession>
<dbReference type="PANTHER" id="PTHR31672:SF13">
    <property type="entry name" value="F-BOX PROTEIN CPR30-LIKE"/>
    <property type="match status" value="1"/>
</dbReference>
<evidence type="ECO:0000313" key="4">
    <source>
        <dbReference type="EMBL" id="KAK1385451.1"/>
    </source>
</evidence>
<feature type="compositionally biased region" description="Polar residues" evidence="1">
    <location>
        <begin position="7"/>
        <end position="26"/>
    </location>
</feature>
<dbReference type="NCBIfam" id="TIGR01640">
    <property type="entry name" value="F_box_assoc_1"/>
    <property type="match status" value="1"/>
</dbReference>
<dbReference type="PANTHER" id="PTHR31672">
    <property type="entry name" value="BNACNNG10540D PROTEIN"/>
    <property type="match status" value="1"/>
</dbReference>
<feature type="region of interest" description="Disordered" evidence="1">
    <location>
        <begin position="1"/>
        <end position="26"/>
    </location>
</feature>
<comment type="caution">
    <text evidence="4">The sequence shown here is derived from an EMBL/GenBank/DDBJ whole genome shotgun (WGS) entry which is preliminary data.</text>
</comment>
<dbReference type="InterPro" id="IPR036047">
    <property type="entry name" value="F-box-like_dom_sf"/>
</dbReference>
<name>A0AAD8II97_9APIA</name>
<reference evidence="4" key="1">
    <citation type="submission" date="2023-02" db="EMBL/GenBank/DDBJ databases">
        <title>Genome of toxic invasive species Heracleum sosnowskyi carries increased number of genes despite the absence of recent whole-genome duplications.</title>
        <authorList>
            <person name="Schelkunov M."/>
            <person name="Shtratnikova V."/>
            <person name="Makarenko M."/>
            <person name="Klepikova A."/>
            <person name="Omelchenko D."/>
            <person name="Novikova G."/>
            <person name="Obukhova E."/>
            <person name="Bogdanov V."/>
            <person name="Penin A."/>
            <person name="Logacheva M."/>
        </authorList>
    </citation>
    <scope>NUCLEOTIDE SEQUENCE</scope>
    <source>
        <strain evidence="4">Hsosn_3</strain>
        <tissue evidence="4">Leaf</tissue>
    </source>
</reference>
<sequence>MEAEEQIYQSHVSAGNSNNSLQTPTTNIHNNEHQIVSSRRVMMRRTNTMLPDDIIYYNLLIRLPAKFLVRFRLVCKSWKYNLSTSEFVKAHFTRQQSVKDQDLLIGHRSWSSHGVIIITRSREIPVTVGPLRTDILLGSINGLVCMASGTDFSLWNPATGQSKEINLPNHDCKKCSHLLGFSWDPVEDDYKVVIVCYVSGCSSKHLLYIYSCRSALWTQSMVSPKEAPDGSMLGTGLKMAPSTIVKGLPYWSRTNTVRLDGTRRMLAYIHVFTKDEISLVSVEGMESVMVLPFQEMELNKLALEYSNLVRSSCIPLGSLFYMPRLCWTDSSSDSDSDSGTSGSDSAAETSESDSDAETSSDSGTSSGSESNVDETPL</sequence>
<feature type="domain" description="F-box associated beta-propeller type 1" evidence="3">
    <location>
        <begin position="141"/>
        <end position="295"/>
    </location>
</feature>
<dbReference type="AlphaFoldDB" id="A0AAD8II97"/>
<dbReference type="SUPFAM" id="SSF81383">
    <property type="entry name" value="F-box domain"/>
    <property type="match status" value="1"/>
</dbReference>
<evidence type="ECO:0008006" key="6">
    <source>
        <dbReference type="Google" id="ProtNLM"/>
    </source>
</evidence>
<dbReference type="InterPro" id="IPR050796">
    <property type="entry name" value="SCF_F-box_component"/>
</dbReference>
<dbReference type="Pfam" id="PF07734">
    <property type="entry name" value="FBA_1"/>
    <property type="match status" value="1"/>
</dbReference>
<feature type="compositionally biased region" description="Low complexity" evidence="1">
    <location>
        <begin position="359"/>
        <end position="370"/>
    </location>
</feature>
<gene>
    <name evidence="4" type="ORF">POM88_023186</name>
</gene>
<dbReference type="InterPro" id="IPR006527">
    <property type="entry name" value="F-box-assoc_dom_typ1"/>
</dbReference>
<dbReference type="InterPro" id="IPR001810">
    <property type="entry name" value="F-box_dom"/>
</dbReference>
<dbReference type="EMBL" id="JAUIZM010000005">
    <property type="protein sequence ID" value="KAK1385451.1"/>
    <property type="molecule type" value="Genomic_DNA"/>
</dbReference>
<dbReference type="Gene3D" id="1.20.1280.50">
    <property type="match status" value="1"/>
</dbReference>
<feature type="compositionally biased region" description="Low complexity" evidence="1">
    <location>
        <begin position="330"/>
        <end position="349"/>
    </location>
</feature>
<dbReference type="Proteomes" id="UP001237642">
    <property type="component" value="Unassembled WGS sequence"/>
</dbReference>
<reference evidence="4" key="2">
    <citation type="submission" date="2023-05" db="EMBL/GenBank/DDBJ databases">
        <authorList>
            <person name="Schelkunov M.I."/>
        </authorList>
    </citation>
    <scope>NUCLEOTIDE SEQUENCE</scope>
    <source>
        <strain evidence="4">Hsosn_3</strain>
        <tissue evidence="4">Leaf</tissue>
    </source>
</reference>
<keyword evidence="5" id="KW-1185">Reference proteome</keyword>
<dbReference type="InterPro" id="IPR017451">
    <property type="entry name" value="F-box-assoc_interact_dom"/>
</dbReference>
<evidence type="ECO:0000259" key="3">
    <source>
        <dbReference type="Pfam" id="PF07734"/>
    </source>
</evidence>
<feature type="domain" description="F-box" evidence="2">
    <location>
        <begin position="50"/>
        <end position="80"/>
    </location>
</feature>
<evidence type="ECO:0000259" key="2">
    <source>
        <dbReference type="Pfam" id="PF00646"/>
    </source>
</evidence>
<evidence type="ECO:0000313" key="5">
    <source>
        <dbReference type="Proteomes" id="UP001237642"/>
    </source>
</evidence>
<protein>
    <recommendedName>
        <fullName evidence="6">F-box domain-containing protein</fullName>
    </recommendedName>
</protein>
<dbReference type="Pfam" id="PF00646">
    <property type="entry name" value="F-box"/>
    <property type="match status" value="1"/>
</dbReference>
<feature type="region of interest" description="Disordered" evidence="1">
    <location>
        <begin position="330"/>
        <end position="377"/>
    </location>
</feature>
<evidence type="ECO:0000256" key="1">
    <source>
        <dbReference type="SAM" id="MobiDB-lite"/>
    </source>
</evidence>